<comment type="caution">
    <text evidence="1">The sequence shown here is derived from an EMBL/GenBank/DDBJ whole genome shotgun (WGS) entry which is preliminary data.</text>
</comment>
<evidence type="ECO:0000313" key="2">
    <source>
        <dbReference type="Proteomes" id="UP001157502"/>
    </source>
</evidence>
<feature type="non-terminal residue" evidence="1">
    <location>
        <position position="1"/>
    </location>
</feature>
<protein>
    <submittedName>
        <fullName evidence="1">Uncharacterized protein</fullName>
    </submittedName>
</protein>
<dbReference type="EMBL" id="CM055735">
    <property type="protein sequence ID" value="KAJ8007596.1"/>
    <property type="molecule type" value="Genomic_DNA"/>
</dbReference>
<proteinExistence type="predicted"/>
<name>A0ACC2GVT8_DALPE</name>
<keyword evidence="2" id="KW-1185">Reference proteome</keyword>
<organism evidence="1 2">
    <name type="scientific">Dallia pectoralis</name>
    <name type="common">Alaska blackfish</name>
    <dbReference type="NCBI Taxonomy" id="75939"/>
    <lineage>
        <taxon>Eukaryota</taxon>
        <taxon>Metazoa</taxon>
        <taxon>Chordata</taxon>
        <taxon>Craniata</taxon>
        <taxon>Vertebrata</taxon>
        <taxon>Euteleostomi</taxon>
        <taxon>Actinopterygii</taxon>
        <taxon>Neopterygii</taxon>
        <taxon>Teleostei</taxon>
        <taxon>Protacanthopterygii</taxon>
        <taxon>Esociformes</taxon>
        <taxon>Umbridae</taxon>
        <taxon>Dallia</taxon>
    </lineage>
</organism>
<accession>A0ACC2GVT8</accession>
<sequence length="223" mass="24298">ISIYPFLVLTISLSPPSFRCAVISRIPAGETHNFQCKEMEGRYVVVFIPGRAKALTLCEVEVYGSPSLNLALNGVAAQSSQLGIYKASVAIDGDRTSDLLSGSCTHTEKDTNPWWRVDLREVYRVSTVSLTRRQDCCPERLDGAEIRIGNSLENNGLNNPRCAVISRIPVGETNNFQCKEMEGRYVVVVIPGRAEWLTLCEVEVYGSPAGTGGVVSSEPLKGS</sequence>
<dbReference type="Proteomes" id="UP001157502">
    <property type="component" value="Chromosome 8"/>
</dbReference>
<gene>
    <name evidence="1" type="ORF">DPEC_G00095670</name>
</gene>
<evidence type="ECO:0000313" key="1">
    <source>
        <dbReference type="EMBL" id="KAJ8007596.1"/>
    </source>
</evidence>
<reference evidence="1" key="1">
    <citation type="submission" date="2021-05" db="EMBL/GenBank/DDBJ databases">
        <authorList>
            <person name="Pan Q."/>
            <person name="Jouanno E."/>
            <person name="Zahm M."/>
            <person name="Klopp C."/>
            <person name="Cabau C."/>
            <person name="Louis A."/>
            <person name="Berthelot C."/>
            <person name="Parey E."/>
            <person name="Roest Crollius H."/>
            <person name="Montfort J."/>
            <person name="Robinson-Rechavi M."/>
            <person name="Bouchez O."/>
            <person name="Lampietro C."/>
            <person name="Lopez Roques C."/>
            <person name="Donnadieu C."/>
            <person name="Postlethwait J."/>
            <person name="Bobe J."/>
            <person name="Dillon D."/>
            <person name="Chandos A."/>
            <person name="von Hippel F."/>
            <person name="Guiguen Y."/>
        </authorList>
    </citation>
    <scope>NUCLEOTIDE SEQUENCE</scope>
    <source>
        <strain evidence="1">YG-Jan2019</strain>
    </source>
</reference>